<protein>
    <recommendedName>
        <fullName evidence="2">BTB domain-containing protein</fullName>
    </recommendedName>
</protein>
<gene>
    <name evidence="3" type="ORF">NA57DRAFT_55019</name>
</gene>
<feature type="region of interest" description="Disordered" evidence="1">
    <location>
        <begin position="1"/>
        <end position="71"/>
    </location>
</feature>
<dbReference type="Pfam" id="PF00651">
    <property type="entry name" value="BTB"/>
    <property type="match status" value="1"/>
</dbReference>
<proteinExistence type="predicted"/>
<reference evidence="3" key="1">
    <citation type="journal article" date="2020" name="Stud. Mycol.">
        <title>101 Dothideomycetes genomes: a test case for predicting lifestyles and emergence of pathogens.</title>
        <authorList>
            <person name="Haridas S."/>
            <person name="Albert R."/>
            <person name="Binder M."/>
            <person name="Bloem J."/>
            <person name="Labutti K."/>
            <person name="Salamov A."/>
            <person name="Andreopoulos B."/>
            <person name="Baker S."/>
            <person name="Barry K."/>
            <person name="Bills G."/>
            <person name="Bluhm B."/>
            <person name="Cannon C."/>
            <person name="Castanera R."/>
            <person name="Culley D."/>
            <person name="Daum C."/>
            <person name="Ezra D."/>
            <person name="Gonzalez J."/>
            <person name="Henrissat B."/>
            <person name="Kuo A."/>
            <person name="Liang C."/>
            <person name="Lipzen A."/>
            <person name="Lutzoni F."/>
            <person name="Magnuson J."/>
            <person name="Mondo S."/>
            <person name="Nolan M."/>
            <person name="Ohm R."/>
            <person name="Pangilinan J."/>
            <person name="Park H.-J."/>
            <person name="Ramirez L."/>
            <person name="Alfaro M."/>
            <person name="Sun H."/>
            <person name="Tritt A."/>
            <person name="Yoshinaga Y."/>
            <person name="Zwiers L.-H."/>
            <person name="Turgeon B."/>
            <person name="Goodwin S."/>
            <person name="Spatafora J."/>
            <person name="Crous P."/>
            <person name="Grigoriev I."/>
        </authorList>
    </citation>
    <scope>NUCLEOTIDE SEQUENCE</scope>
    <source>
        <strain evidence="3">CBS 133067</strain>
    </source>
</reference>
<evidence type="ECO:0000313" key="4">
    <source>
        <dbReference type="Proteomes" id="UP000799772"/>
    </source>
</evidence>
<feature type="compositionally biased region" description="Low complexity" evidence="1">
    <location>
        <begin position="41"/>
        <end position="62"/>
    </location>
</feature>
<dbReference type="AlphaFoldDB" id="A0A9P4M7X2"/>
<feature type="compositionally biased region" description="Polar residues" evidence="1">
    <location>
        <begin position="18"/>
        <end position="37"/>
    </location>
</feature>
<name>A0A9P4M7X2_9PEZI</name>
<evidence type="ECO:0000313" key="3">
    <source>
        <dbReference type="EMBL" id="KAF2100948.1"/>
    </source>
</evidence>
<keyword evidence="4" id="KW-1185">Reference proteome</keyword>
<organism evidence="3 4">
    <name type="scientific">Rhizodiscina lignyota</name>
    <dbReference type="NCBI Taxonomy" id="1504668"/>
    <lineage>
        <taxon>Eukaryota</taxon>
        <taxon>Fungi</taxon>
        <taxon>Dikarya</taxon>
        <taxon>Ascomycota</taxon>
        <taxon>Pezizomycotina</taxon>
        <taxon>Dothideomycetes</taxon>
        <taxon>Pleosporomycetidae</taxon>
        <taxon>Aulographales</taxon>
        <taxon>Rhizodiscinaceae</taxon>
        <taxon>Rhizodiscina</taxon>
    </lineage>
</organism>
<dbReference type="InterPro" id="IPR000210">
    <property type="entry name" value="BTB/POZ_dom"/>
</dbReference>
<dbReference type="SUPFAM" id="SSF54695">
    <property type="entry name" value="POZ domain"/>
    <property type="match status" value="1"/>
</dbReference>
<dbReference type="EMBL" id="ML978124">
    <property type="protein sequence ID" value="KAF2100948.1"/>
    <property type="molecule type" value="Genomic_DNA"/>
</dbReference>
<sequence length="307" mass="33549">MESRGSSASGRPRAGSRETSASGRPSGDSRPTTSSGRPSADSRPPTSSGRSSGDSRPTTSSGRPFDAGPPSAFARYTAAETRGRSESGRLTEAAKNSSVETIIVKNNETFQVHKALLDDVSSSWNDFRVDSRPMGHVEVEKCISLPFVESQTFKNFLDWLHTKQLPQSTSNAINEKRAAHVELLKLHVFACQHHVPNLFRDSLLKLQNDAKRNATSMCAIVDVRAAVANLPPTSPWMRLLVDLFSWGATMDSGALDFSSSSDTVQPLPMEFLPLVLSRKFEIASGKKADPEGWKDAPFKREGYSYMN</sequence>
<feature type="compositionally biased region" description="Low complexity" evidence="1">
    <location>
        <begin position="1"/>
        <end position="13"/>
    </location>
</feature>
<dbReference type="Proteomes" id="UP000799772">
    <property type="component" value="Unassembled WGS sequence"/>
</dbReference>
<evidence type="ECO:0000259" key="2">
    <source>
        <dbReference type="Pfam" id="PF00651"/>
    </source>
</evidence>
<dbReference type="CDD" id="cd18186">
    <property type="entry name" value="BTB_POZ_ZBTB_KLHL-like"/>
    <property type="match status" value="1"/>
</dbReference>
<dbReference type="InterPro" id="IPR011333">
    <property type="entry name" value="SKP1/BTB/POZ_sf"/>
</dbReference>
<dbReference type="Gene3D" id="3.30.710.10">
    <property type="entry name" value="Potassium Channel Kv1.1, Chain A"/>
    <property type="match status" value="1"/>
</dbReference>
<evidence type="ECO:0000256" key="1">
    <source>
        <dbReference type="SAM" id="MobiDB-lite"/>
    </source>
</evidence>
<feature type="domain" description="BTB" evidence="2">
    <location>
        <begin position="101"/>
        <end position="174"/>
    </location>
</feature>
<comment type="caution">
    <text evidence="3">The sequence shown here is derived from an EMBL/GenBank/DDBJ whole genome shotgun (WGS) entry which is preliminary data.</text>
</comment>
<dbReference type="OrthoDB" id="1022638at2759"/>
<accession>A0A9P4M7X2</accession>